<feature type="chain" id="PRO_5041952073" description="AB hydrolase-1 domain-containing protein" evidence="1">
    <location>
        <begin position="22"/>
        <end position="727"/>
    </location>
</feature>
<evidence type="ECO:0000259" key="2">
    <source>
        <dbReference type="Pfam" id="PF00561"/>
    </source>
</evidence>
<reference evidence="3" key="2">
    <citation type="submission" date="2023-05" db="EMBL/GenBank/DDBJ databases">
        <authorList>
            <person name="Schelkunov M.I."/>
        </authorList>
    </citation>
    <scope>NUCLEOTIDE SEQUENCE</scope>
    <source>
        <strain evidence="3">Hsosn_3</strain>
        <tissue evidence="3">Leaf</tissue>
    </source>
</reference>
<feature type="domain" description="AB hydrolase-1" evidence="2">
    <location>
        <begin position="67"/>
        <end position="327"/>
    </location>
</feature>
<dbReference type="Gene3D" id="3.40.50.1820">
    <property type="entry name" value="alpha/beta hydrolase"/>
    <property type="match status" value="2"/>
</dbReference>
<dbReference type="InterPro" id="IPR029058">
    <property type="entry name" value="AB_hydrolase_fold"/>
</dbReference>
<feature type="domain" description="AB hydrolase-1" evidence="2">
    <location>
        <begin position="444"/>
        <end position="703"/>
    </location>
</feature>
<keyword evidence="1" id="KW-0732">Signal</keyword>
<dbReference type="InterPro" id="IPR000073">
    <property type="entry name" value="AB_hydrolase_1"/>
</dbReference>
<feature type="signal peptide" evidence="1">
    <location>
        <begin position="1"/>
        <end position="21"/>
    </location>
</feature>
<evidence type="ECO:0000313" key="3">
    <source>
        <dbReference type="EMBL" id="KAK1378098.1"/>
    </source>
</evidence>
<name>A0AAD8I3L4_9APIA</name>
<dbReference type="PANTHER" id="PTHR45763:SF61">
    <property type="entry name" value="AB HYDROLASE-1 DOMAIN-CONTAINING PROTEIN"/>
    <property type="match status" value="1"/>
</dbReference>
<sequence>MSWRTIVFFLIGLLAWVYQEARPPPPNLCGLSPGGPPVTGPRVKLRDGRHLAYMELGAFKHVAKYKLILVHGFGSCKFETFVSEELLEDMGAYLVTFDRPGYGESDPDPNRTFKSIALDIEELADQLGLGAKFYVVGFSMGGQVVWGCLKYIPERLAGVALLAPAVNYWWPGFPANLSTEAYNEQYLEDRWALRVSHYAPWLTYWWNTQKLFPSFSVASGRPKFSRQDYEILTKLAVTGKQKDQGYPTQQGKFESHYRDMIVGFGKSELDPMDLRNPFADKDGSVHLWQGDKDGLVPVTLQRYIAGKLPWIRYHEVPGAGHLFPLDKHMGEAIFRKLLLGESQPIGDNCVDENGIICRCYSSNIKGSKRRFQFLSEMFRRTIVILLIGILAWAYQEMCPPPPKLCGLSPGGPPVTGPRIKLRDGRYLAYMELGAPKDVATYKTILVHGFGGSKFNTIVSQELLEEMGAYLVTLDRPGYGESDPDPKRTFKSIALDIEELADQLGLGAKFYVVGFSMGGQVVWGCLKYIPQRLAGVALLTPVVNYWWPSFPANLSTEAYYEQYLQDQWALRISHYTPWLTYWWNTQKLFPGNSVASGKPKFSRQDYEIMTKLAETWKQIDKGYATQQGKFESQHRDLIIGFGKSEFDPMDLKNPFADKDGSVHLWQGDEDGLVPVTLQRYIAGKLPWIRYHELAGAGHMFPFDKYMGESIFRKLLIGENQPIAESSSH</sequence>
<gene>
    <name evidence="3" type="ORF">POM88_024842</name>
</gene>
<dbReference type="SUPFAM" id="SSF53474">
    <property type="entry name" value="alpha/beta-Hydrolases"/>
    <property type="match status" value="2"/>
</dbReference>
<evidence type="ECO:0000313" key="4">
    <source>
        <dbReference type="Proteomes" id="UP001237642"/>
    </source>
</evidence>
<dbReference type="AlphaFoldDB" id="A0AAD8I3L4"/>
<dbReference type="FunFam" id="3.40.50.1820:FF:000270">
    <property type="entry name" value="Alpha/beta-Hydrolases superfamily protein"/>
    <property type="match status" value="2"/>
</dbReference>
<reference evidence="3" key="1">
    <citation type="submission" date="2023-02" db="EMBL/GenBank/DDBJ databases">
        <title>Genome of toxic invasive species Heracleum sosnowskyi carries increased number of genes despite the absence of recent whole-genome duplications.</title>
        <authorList>
            <person name="Schelkunov M."/>
            <person name="Shtratnikova V."/>
            <person name="Makarenko M."/>
            <person name="Klepikova A."/>
            <person name="Omelchenko D."/>
            <person name="Novikova G."/>
            <person name="Obukhova E."/>
            <person name="Bogdanov V."/>
            <person name="Penin A."/>
            <person name="Logacheva M."/>
        </authorList>
    </citation>
    <scope>NUCLEOTIDE SEQUENCE</scope>
    <source>
        <strain evidence="3">Hsosn_3</strain>
        <tissue evidence="3">Leaf</tissue>
    </source>
</reference>
<dbReference type="GO" id="GO:0016787">
    <property type="term" value="F:hydrolase activity"/>
    <property type="evidence" value="ECO:0007669"/>
    <property type="project" value="UniProtKB-ARBA"/>
</dbReference>
<protein>
    <recommendedName>
        <fullName evidence="2">AB hydrolase-1 domain-containing protein</fullName>
    </recommendedName>
</protein>
<dbReference type="Pfam" id="PF00561">
    <property type="entry name" value="Abhydrolase_1"/>
    <property type="match status" value="2"/>
</dbReference>
<evidence type="ECO:0000256" key="1">
    <source>
        <dbReference type="SAM" id="SignalP"/>
    </source>
</evidence>
<dbReference type="Proteomes" id="UP001237642">
    <property type="component" value="Unassembled WGS sequence"/>
</dbReference>
<dbReference type="EMBL" id="JAUIZM010000006">
    <property type="protein sequence ID" value="KAK1378098.1"/>
    <property type="molecule type" value="Genomic_DNA"/>
</dbReference>
<accession>A0AAD8I3L4</accession>
<proteinExistence type="predicted"/>
<comment type="caution">
    <text evidence="3">The sequence shown here is derived from an EMBL/GenBank/DDBJ whole genome shotgun (WGS) entry which is preliminary data.</text>
</comment>
<dbReference type="PANTHER" id="PTHR45763">
    <property type="entry name" value="HYDROLASE, ALPHA/BETA FOLD FAMILY PROTEIN, EXPRESSED-RELATED"/>
    <property type="match status" value="1"/>
</dbReference>
<organism evidence="3 4">
    <name type="scientific">Heracleum sosnowskyi</name>
    <dbReference type="NCBI Taxonomy" id="360622"/>
    <lineage>
        <taxon>Eukaryota</taxon>
        <taxon>Viridiplantae</taxon>
        <taxon>Streptophyta</taxon>
        <taxon>Embryophyta</taxon>
        <taxon>Tracheophyta</taxon>
        <taxon>Spermatophyta</taxon>
        <taxon>Magnoliopsida</taxon>
        <taxon>eudicotyledons</taxon>
        <taxon>Gunneridae</taxon>
        <taxon>Pentapetalae</taxon>
        <taxon>asterids</taxon>
        <taxon>campanulids</taxon>
        <taxon>Apiales</taxon>
        <taxon>Apiaceae</taxon>
        <taxon>Apioideae</taxon>
        <taxon>apioid superclade</taxon>
        <taxon>Tordylieae</taxon>
        <taxon>Tordyliinae</taxon>
        <taxon>Heracleum</taxon>
    </lineage>
</organism>
<keyword evidence="4" id="KW-1185">Reference proteome</keyword>